<evidence type="ECO:0000313" key="1">
    <source>
        <dbReference type="EMBL" id="ESA09594.1"/>
    </source>
</evidence>
<dbReference type="HOGENOM" id="CLU_2243038_0_0_1"/>
<proteinExistence type="predicted"/>
<accession>U9TN53</accession>
<gene>
    <name evidence="1" type="ORF">GLOINDRAFT_97734</name>
</gene>
<feature type="non-terminal residue" evidence="1">
    <location>
        <position position="1"/>
    </location>
</feature>
<name>U9TN53_RHIID</name>
<dbReference type="STRING" id="747089.U9TN53"/>
<sequence length="105" mass="11857">VNSHNEHEKNLLDSTSAPKKVQDILSKCQHIIIAFIIQPLENKISNPDCFIIMKGNFKENFGPIFASRATFYMTRDINPNFSDFSCMINQIPGVGRVTANEIIKS</sequence>
<protein>
    <submittedName>
        <fullName evidence="1">Uncharacterized protein</fullName>
    </submittedName>
</protein>
<dbReference type="AlphaFoldDB" id="U9TN53"/>
<dbReference type="EMBL" id="KI287915">
    <property type="protein sequence ID" value="ESA09594.1"/>
    <property type="molecule type" value="Genomic_DNA"/>
</dbReference>
<reference evidence="1" key="1">
    <citation type="submission" date="2013-07" db="EMBL/GenBank/DDBJ databases">
        <title>The genome of an arbuscular mycorrhizal fungus provides insights into the evolution of the oldest plant symbiosis.</title>
        <authorList>
            <consortium name="DOE Joint Genome Institute"/>
            <person name="Tisserant E."/>
            <person name="Malbreil M."/>
            <person name="Kuo A."/>
            <person name="Kohler A."/>
            <person name="Symeonidi A."/>
            <person name="Balestrini R."/>
            <person name="Charron P."/>
            <person name="Duensing N."/>
            <person name="Frei-dit-Frey N."/>
            <person name="Gianinazzi-Pearson V."/>
            <person name="Gilbert B."/>
            <person name="Handa Y."/>
            <person name="Hijri M."/>
            <person name="Kaul R."/>
            <person name="Kawaguchi M."/>
            <person name="Krajinski F."/>
            <person name="Lammers P."/>
            <person name="Lapierre D."/>
            <person name="Masclaux F.G."/>
            <person name="Murat C."/>
            <person name="Morin E."/>
            <person name="Ndikumana S."/>
            <person name="Pagni M."/>
            <person name="Petitpierre D."/>
            <person name="Requena N."/>
            <person name="Rosikiewicz P."/>
            <person name="Riley R."/>
            <person name="Saito K."/>
            <person name="San Clemente H."/>
            <person name="Shapiro H."/>
            <person name="van Tuinen D."/>
            <person name="Becard G."/>
            <person name="Bonfante P."/>
            <person name="Paszkowski U."/>
            <person name="Shachar-Hill Y."/>
            <person name="Young J.P."/>
            <person name="Sanders I.R."/>
            <person name="Henrissat B."/>
            <person name="Rensing S.A."/>
            <person name="Grigoriev I.V."/>
            <person name="Corradi N."/>
            <person name="Roux C."/>
            <person name="Martin F."/>
        </authorList>
    </citation>
    <scope>NUCLEOTIDE SEQUENCE</scope>
    <source>
        <strain evidence="1">DAOM 197198</strain>
    </source>
</reference>
<organism evidence="1">
    <name type="scientific">Rhizophagus irregularis (strain DAOM 181602 / DAOM 197198 / MUCL 43194)</name>
    <name type="common">Arbuscular mycorrhizal fungus</name>
    <name type="synonym">Glomus intraradices</name>
    <dbReference type="NCBI Taxonomy" id="747089"/>
    <lineage>
        <taxon>Eukaryota</taxon>
        <taxon>Fungi</taxon>
        <taxon>Fungi incertae sedis</taxon>
        <taxon>Mucoromycota</taxon>
        <taxon>Glomeromycotina</taxon>
        <taxon>Glomeromycetes</taxon>
        <taxon>Glomerales</taxon>
        <taxon>Glomeraceae</taxon>
        <taxon>Rhizophagus</taxon>
    </lineage>
</organism>